<accession>A0ABW1KG98</accession>
<sequence length="49" mass="5414">MFRTITAPCTEYPFADLIAHACADTPLMIVVLLVQRHVAELESIGFVLP</sequence>
<dbReference type="Proteomes" id="UP001596203">
    <property type="component" value="Unassembled WGS sequence"/>
</dbReference>
<organism evidence="1 2">
    <name type="scientific">Plantactinospora solaniradicis</name>
    <dbReference type="NCBI Taxonomy" id="1723736"/>
    <lineage>
        <taxon>Bacteria</taxon>
        <taxon>Bacillati</taxon>
        <taxon>Actinomycetota</taxon>
        <taxon>Actinomycetes</taxon>
        <taxon>Micromonosporales</taxon>
        <taxon>Micromonosporaceae</taxon>
        <taxon>Plantactinospora</taxon>
    </lineage>
</organism>
<keyword evidence="2" id="KW-1185">Reference proteome</keyword>
<dbReference type="EMBL" id="JBHSPR010000032">
    <property type="protein sequence ID" value="MFC6020595.1"/>
    <property type="molecule type" value="Genomic_DNA"/>
</dbReference>
<reference evidence="2" key="1">
    <citation type="journal article" date="2019" name="Int. J. Syst. Evol. Microbiol.">
        <title>The Global Catalogue of Microorganisms (GCM) 10K type strain sequencing project: providing services to taxonomists for standard genome sequencing and annotation.</title>
        <authorList>
            <consortium name="The Broad Institute Genomics Platform"/>
            <consortium name="The Broad Institute Genome Sequencing Center for Infectious Disease"/>
            <person name="Wu L."/>
            <person name="Ma J."/>
        </authorList>
    </citation>
    <scope>NUCLEOTIDE SEQUENCE [LARGE SCALE GENOMIC DNA]</scope>
    <source>
        <strain evidence="2">ZS-35-S2</strain>
    </source>
</reference>
<name>A0ABW1KG98_9ACTN</name>
<comment type="caution">
    <text evidence="1">The sequence shown here is derived from an EMBL/GenBank/DDBJ whole genome shotgun (WGS) entry which is preliminary data.</text>
</comment>
<evidence type="ECO:0000313" key="2">
    <source>
        <dbReference type="Proteomes" id="UP001596203"/>
    </source>
</evidence>
<evidence type="ECO:0000313" key="1">
    <source>
        <dbReference type="EMBL" id="MFC6020595.1"/>
    </source>
</evidence>
<gene>
    <name evidence="1" type="ORF">ACFP2T_31035</name>
</gene>
<proteinExistence type="predicted"/>
<protein>
    <submittedName>
        <fullName evidence="1">Uncharacterized protein</fullName>
    </submittedName>
</protein>
<dbReference type="RefSeq" id="WP_377427967.1">
    <property type="nucleotide sequence ID" value="NZ_JBHSPR010000032.1"/>
</dbReference>